<evidence type="ECO:0000313" key="1">
    <source>
        <dbReference type="EMBL" id="MEQ2554547.1"/>
    </source>
</evidence>
<dbReference type="Proteomes" id="UP001546774">
    <property type="component" value="Unassembled WGS sequence"/>
</dbReference>
<comment type="caution">
    <text evidence="1">The sequence shown here is derived from an EMBL/GenBank/DDBJ whole genome shotgun (WGS) entry which is preliminary data.</text>
</comment>
<keyword evidence="2" id="KW-1185">Reference proteome</keyword>
<proteinExistence type="predicted"/>
<dbReference type="InterPro" id="IPR002481">
    <property type="entry name" value="FUR"/>
</dbReference>
<protein>
    <submittedName>
        <fullName evidence="1">Transcriptional repressor</fullName>
    </submittedName>
</protein>
<dbReference type="SUPFAM" id="SSF46785">
    <property type="entry name" value="Winged helix' DNA-binding domain"/>
    <property type="match status" value="1"/>
</dbReference>
<dbReference type="InterPro" id="IPR036390">
    <property type="entry name" value="WH_DNA-bd_sf"/>
</dbReference>
<dbReference type="EMBL" id="JBBMFS010000004">
    <property type="protein sequence ID" value="MEQ2554547.1"/>
    <property type="molecule type" value="Genomic_DNA"/>
</dbReference>
<gene>
    <name evidence="1" type="ORF">WMO37_05860</name>
</gene>
<accession>A0ABV1H4B5</accession>
<name>A0ABV1H4B5_9FIRM</name>
<reference evidence="1" key="1">
    <citation type="submission" date="2024-03" db="EMBL/GenBank/DDBJ databases">
        <title>Human intestinal bacterial collection.</title>
        <authorList>
            <person name="Pauvert C."/>
            <person name="Hitch T.C.A."/>
            <person name="Clavel T."/>
        </authorList>
    </citation>
    <scope>NUCLEOTIDE SEQUENCE [LARGE SCALE GENOMIC DNA]</scope>
    <source>
        <strain evidence="1">CLA-AA-H89B</strain>
    </source>
</reference>
<dbReference type="InterPro" id="IPR036388">
    <property type="entry name" value="WH-like_DNA-bd_sf"/>
</dbReference>
<dbReference type="Gene3D" id="1.10.10.10">
    <property type="entry name" value="Winged helix-like DNA-binding domain superfamily/Winged helix DNA-binding domain"/>
    <property type="match status" value="1"/>
</dbReference>
<organism evidence="1 2">
    <name type="scientific">Lachnospira intestinalis</name>
    <dbReference type="NCBI Taxonomy" id="3133158"/>
    <lineage>
        <taxon>Bacteria</taxon>
        <taxon>Bacillati</taxon>
        <taxon>Bacillota</taxon>
        <taxon>Clostridia</taxon>
        <taxon>Lachnospirales</taxon>
        <taxon>Lachnospiraceae</taxon>
        <taxon>Lachnospira</taxon>
    </lineage>
</organism>
<evidence type="ECO:0000313" key="2">
    <source>
        <dbReference type="Proteomes" id="UP001546774"/>
    </source>
</evidence>
<dbReference type="Pfam" id="PF01475">
    <property type="entry name" value="FUR"/>
    <property type="match status" value="1"/>
</dbReference>
<sequence>MESNQNSLERYQRTQMRKENIIEKLRERGCRITKQRQILLDVILKEECSCCKEIYYKAARRDSKIGMATVYRMMNMLEEIGAVSRRGTYKVSGLPAQDGVCLVELEDNSTITVSMATWNQIVQCGLEACGYTQGQKVKCVVAGQPDDREEEKRWEQL</sequence>